<dbReference type="CDD" id="cd16841">
    <property type="entry name" value="RraA_family"/>
    <property type="match status" value="1"/>
</dbReference>
<dbReference type="Proteomes" id="UP000739565">
    <property type="component" value="Unassembled WGS sequence"/>
</dbReference>
<feature type="binding site" evidence="5">
    <location>
        <position position="156"/>
    </location>
    <ligand>
        <name>substrate</name>
    </ligand>
</feature>
<dbReference type="EMBL" id="JAHXRI010000006">
    <property type="protein sequence ID" value="MBZ1350476.1"/>
    <property type="molecule type" value="Genomic_DNA"/>
</dbReference>
<dbReference type="Gene3D" id="3.50.30.40">
    <property type="entry name" value="Ribonuclease E inhibitor RraA/RraA-like"/>
    <property type="match status" value="1"/>
</dbReference>
<evidence type="ECO:0000313" key="7">
    <source>
        <dbReference type="Proteomes" id="UP000739565"/>
    </source>
</evidence>
<keyword evidence="5" id="KW-0460">Magnesium</keyword>
<dbReference type="SUPFAM" id="SSF89562">
    <property type="entry name" value="RraA-like"/>
    <property type="match status" value="1"/>
</dbReference>
<dbReference type="PANTHER" id="PTHR33254:SF4">
    <property type="entry name" value="4-HYDROXY-4-METHYL-2-OXOGLUTARATE ALDOLASE 3-RELATED"/>
    <property type="match status" value="1"/>
</dbReference>
<organism evidence="6 7">
    <name type="scientific">Zwartia hollandica</name>
    <dbReference type="NCBI Taxonomy" id="324606"/>
    <lineage>
        <taxon>Bacteria</taxon>
        <taxon>Pseudomonadati</taxon>
        <taxon>Pseudomonadota</taxon>
        <taxon>Betaproteobacteria</taxon>
        <taxon>Burkholderiales</taxon>
        <taxon>Alcaligenaceae</taxon>
        <taxon>Zwartia</taxon>
    </lineage>
</organism>
<keyword evidence="7" id="KW-1185">Reference proteome</keyword>
<gene>
    <name evidence="6" type="ORF">KZZ10_07435</name>
</gene>
<evidence type="ECO:0000256" key="1">
    <source>
        <dbReference type="ARBA" id="ARBA00001968"/>
    </source>
</evidence>
<reference evidence="6" key="1">
    <citation type="submission" date="2021-07" db="EMBL/GenBank/DDBJ databases">
        <title>New genus and species of the family Alcaligenaceae.</title>
        <authorList>
            <person name="Hahn M.W."/>
        </authorList>
    </citation>
    <scope>NUCLEOTIDE SEQUENCE</scope>
    <source>
        <strain evidence="6">LF4-65</strain>
    </source>
</reference>
<dbReference type="AlphaFoldDB" id="A0A953NC10"/>
<evidence type="ECO:0000256" key="3">
    <source>
        <dbReference type="ARBA" id="ARBA00029596"/>
    </source>
</evidence>
<feature type="binding site" evidence="5">
    <location>
        <position position="157"/>
    </location>
    <ligand>
        <name>Mg(2+)</name>
        <dbReference type="ChEBI" id="CHEBI:18420"/>
    </ligand>
</feature>
<evidence type="ECO:0000313" key="6">
    <source>
        <dbReference type="EMBL" id="MBZ1350476.1"/>
    </source>
</evidence>
<keyword evidence="5" id="KW-0479">Metal-binding</keyword>
<dbReference type="PANTHER" id="PTHR33254">
    <property type="entry name" value="4-HYDROXY-4-METHYL-2-OXOGLUTARATE ALDOLASE 3-RELATED"/>
    <property type="match status" value="1"/>
</dbReference>
<comment type="cofactor">
    <cofactor evidence="5">
        <name>Mg(2+)</name>
        <dbReference type="ChEBI" id="CHEBI:18420"/>
    </cofactor>
</comment>
<name>A0A953NC10_9BURK</name>
<feature type="binding site" evidence="5">
    <location>
        <begin position="134"/>
        <end position="137"/>
    </location>
    <ligand>
        <name>substrate</name>
    </ligand>
</feature>
<sequence length="262" mass="27495">MTLLTTPHCLTLTQSTVMSCLKPKSSPGLISFQNGQMDKAALTIRRDWARVEVTEIPALMQASSSQVSDVTAGAAILDLALRRMAGPERMAGLALPIMTSVDDNLAPYAALSVIKPGDLVIVTCTGEGKCALLGDHIIGLYKNAGAAGVLVNGFVRDLDGLKKLNFPVFALGTSARAPSKRGPGTVGVSIAISTTTIQAGDFIVVDEDGAATIPSTNIHNLEPKLDALFTQDRLIQDRVASGATKPTNFESLLSQAGVHWIT</sequence>
<evidence type="ECO:0000256" key="2">
    <source>
        <dbReference type="ARBA" id="ARBA00016549"/>
    </source>
</evidence>
<dbReference type="InterPro" id="IPR036704">
    <property type="entry name" value="RraA/RraA-like_sf"/>
</dbReference>
<comment type="caution">
    <text evidence="6">The sequence shown here is derived from an EMBL/GenBank/DDBJ whole genome shotgun (WGS) entry which is preliminary data.</text>
</comment>
<dbReference type="InterPro" id="IPR005493">
    <property type="entry name" value="RraA/RraA-like"/>
</dbReference>
<dbReference type="Pfam" id="PF03737">
    <property type="entry name" value="RraA-like"/>
    <property type="match status" value="1"/>
</dbReference>
<proteinExistence type="predicted"/>
<dbReference type="GO" id="GO:0046872">
    <property type="term" value="F:metal ion binding"/>
    <property type="evidence" value="ECO:0007669"/>
    <property type="project" value="UniProtKB-KW"/>
</dbReference>
<evidence type="ECO:0000256" key="5">
    <source>
        <dbReference type="PIRSR" id="PIRSR605493-1"/>
    </source>
</evidence>
<comment type="cofactor">
    <cofactor evidence="1">
        <name>a divalent metal cation</name>
        <dbReference type="ChEBI" id="CHEBI:60240"/>
    </cofactor>
</comment>
<protein>
    <recommendedName>
        <fullName evidence="2">Putative 4-hydroxy-4-methyl-2-oxoglutarate aldolase</fullName>
    </recommendedName>
    <alternativeName>
        <fullName evidence="3">Regulator of ribonuclease activity homolog</fullName>
    </alternativeName>
    <alternativeName>
        <fullName evidence="4">RraA-like protein</fullName>
    </alternativeName>
</protein>
<evidence type="ECO:0000256" key="4">
    <source>
        <dbReference type="ARBA" id="ARBA00030169"/>
    </source>
</evidence>
<accession>A0A953NC10</accession>